<accession>A0ABN3TCT1</accession>
<dbReference type="Proteomes" id="UP001501666">
    <property type="component" value="Unassembled WGS sequence"/>
</dbReference>
<comment type="caution">
    <text evidence="1">The sequence shown here is derived from an EMBL/GenBank/DDBJ whole genome shotgun (WGS) entry which is preliminary data.</text>
</comment>
<keyword evidence="2" id="KW-1185">Reference proteome</keyword>
<name>A0ABN3TCT1_9ACTN</name>
<reference evidence="1 2" key="1">
    <citation type="journal article" date="2019" name="Int. J. Syst. Evol. Microbiol.">
        <title>The Global Catalogue of Microorganisms (GCM) 10K type strain sequencing project: providing services to taxonomists for standard genome sequencing and annotation.</title>
        <authorList>
            <consortium name="The Broad Institute Genomics Platform"/>
            <consortium name="The Broad Institute Genome Sequencing Center for Infectious Disease"/>
            <person name="Wu L."/>
            <person name="Ma J."/>
        </authorList>
    </citation>
    <scope>NUCLEOTIDE SEQUENCE [LARGE SCALE GENOMIC DNA]</scope>
    <source>
        <strain evidence="1 2">JCM 6835</strain>
    </source>
</reference>
<evidence type="ECO:0000313" key="1">
    <source>
        <dbReference type="EMBL" id="GAA2697242.1"/>
    </source>
</evidence>
<proteinExistence type="predicted"/>
<protein>
    <submittedName>
        <fullName evidence="1">Uncharacterized protein</fullName>
    </submittedName>
</protein>
<evidence type="ECO:0000313" key="2">
    <source>
        <dbReference type="Proteomes" id="UP001501666"/>
    </source>
</evidence>
<dbReference type="EMBL" id="BAAATE010000046">
    <property type="protein sequence ID" value="GAA2697242.1"/>
    <property type="molecule type" value="Genomic_DNA"/>
</dbReference>
<organism evidence="1 2">
    <name type="scientific">Nonomuraea recticatena</name>
    <dbReference type="NCBI Taxonomy" id="46178"/>
    <lineage>
        <taxon>Bacteria</taxon>
        <taxon>Bacillati</taxon>
        <taxon>Actinomycetota</taxon>
        <taxon>Actinomycetes</taxon>
        <taxon>Streptosporangiales</taxon>
        <taxon>Streptosporangiaceae</taxon>
        <taxon>Nonomuraea</taxon>
    </lineage>
</organism>
<sequence>MCISSTMASVLPSTMRAPHIGMPRCTRHAGRSFIGNEAANAAFDLGGSSMCHVTISGAEPLSAGGNAVNGTPAAVPVIGEYMRPLYD</sequence>
<gene>
    <name evidence="1" type="ORF">GCM10010412_092000</name>
</gene>